<proteinExistence type="inferred from homology"/>
<dbReference type="PANTHER" id="PTHR10969">
    <property type="entry name" value="MICROTUBULE-ASSOCIATED PROTEINS 1A/1B LIGHT CHAIN 3-RELATED"/>
    <property type="match status" value="1"/>
</dbReference>
<accession>A0AAD8MCH0</accession>
<keyword evidence="5" id="KW-0472">Membrane</keyword>
<dbReference type="GO" id="GO:0005856">
    <property type="term" value="C:cytoskeleton"/>
    <property type="evidence" value="ECO:0007669"/>
    <property type="project" value="UniProtKB-SubCell"/>
</dbReference>
<keyword evidence="6" id="KW-0206">Cytoskeleton</keyword>
<keyword evidence="10" id="KW-1185">Reference proteome</keyword>
<evidence type="ECO:0000256" key="5">
    <source>
        <dbReference type="ARBA" id="ARBA00023136"/>
    </source>
</evidence>
<sequence length="129" mass="15130">MFIPEERQAEVERLREKHPDLIPVIILQAEGSQMQYPKKKLLIPAKDNLKEFFVSAWKILYELEIMSKTYSLFSGVEHKDPIFEKLMSSVYEEYKDEDGCLYITLSGEVKDMLTEEPIPSNIKTFTCYI</sequence>
<dbReference type="EMBL" id="JAUIZM010000009">
    <property type="protein sequence ID" value="KAK1367188.1"/>
    <property type="molecule type" value="Genomic_DNA"/>
</dbReference>
<keyword evidence="6" id="KW-0963">Cytoplasm</keyword>
<comment type="subcellular location">
    <subcellularLocation>
        <location evidence="1">Cytoplasm</location>
        <location evidence="1">Cytoskeleton</location>
    </subcellularLocation>
    <subcellularLocation>
        <location evidence="2">Membrane</location>
    </subcellularLocation>
</comment>
<keyword evidence="8" id="KW-0072">Autophagy</keyword>
<organism evidence="9 10">
    <name type="scientific">Heracleum sosnowskyi</name>
    <dbReference type="NCBI Taxonomy" id="360622"/>
    <lineage>
        <taxon>Eukaryota</taxon>
        <taxon>Viridiplantae</taxon>
        <taxon>Streptophyta</taxon>
        <taxon>Embryophyta</taxon>
        <taxon>Tracheophyta</taxon>
        <taxon>Spermatophyta</taxon>
        <taxon>Magnoliopsida</taxon>
        <taxon>eudicotyledons</taxon>
        <taxon>Gunneridae</taxon>
        <taxon>Pentapetalae</taxon>
        <taxon>asterids</taxon>
        <taxon>campanulids</taxon>
        <taxon>Apiales</taxon>
        <taxon>Apiaceae</taxon>
        <taxon>Apioideae</taxon>
        <taxon>apioid superclade</taxon>
        <taxon>Tordylieae</taxon>
        <taxon>Tordyliinae</taxon>
        <taxon>Heracleum</taxon>
    </lineage>
</organism>
<dbReference type="Proteomes" id="UP001237642">
    <property type="component" value="Unassembled WGS sequence"/>
</dbReference>
<evidence type="ECO:0000313" key="10">
    <source>
        <dbReference type="Proteomes" id="UP001237642"/>
    </source>
</evidence>
<evidence type="ECO:0000256" key="4">
    <source>
        <dbReference type="ARBA" id="ARBA00022786"/>
    </source>
</evidence>
<gene>
    <name evidence="9" type="ORF">POM88_042749</name>
</gene>
<reference evidence="9" key="2">
    <citation type="submission" date="2023-05" db="EMBL/GenBank/DDBJ databases">
        <authorList>
            <person name="Schelkunov M.I."/>
        </authorList>
    </citation>
    <scope>NUCLEOTIDE SEQUENCE</scope>
    <source>
        <strain evidence="9">Hsosn_3</strain>
        <tissue evidence="9">Leaf</tissue>
    </source>
</reference>
<evidence type="ECO:0000256" key="6">
    <source>
        <dbReference type="ARBA" id="ARBA00023212"/>
    </source>
</evidence>
<dbReference type="GO" id="GO:0016020">
    <property type="term" value="C:membrane"/>
    <property type="evidence" value="ECO:0007669"/>
    <property type="project" value="UniProtKB-SubCell"/>
</dbReference>
<name>A0AAD8MCH0_9APIA</name>
<dbReference type="GO" id="GO:0006914">
    <property type="term" value="P:autophagy"/>
    <property type="evidence" value="ECO:0007669"/>
    <property type="project" value="UniProtKB-KW"/>
</dbReference>
<evidence type="ECO:0000256" key="3">
    <source>
        <dbReference type="ARBA" id="ARBA00007293"/>
    </source>
</evidence>
<comment type="similarity">
    <text evidence="3 8">Belongs to the ATG8 family.</text>
</comment>
<dbReference type="InterPro" id="IPR029071">
    <property type="entry name" value="Ubiquitin-like_domsf"/>
</dbReference>
<dbReference type="Gene3D" id="3.10.20.90">
    <property type="entry name" value="Phosphatidylinositol 3-kinase Catalytic Subunit, Chain A, domain 1"/>
    <property type="match status" value="1"/>
</dbReference>
<comment type="caution">
    <text evidence="9">The sequence shown here is derived from an EMBL/GenBank/DDBJ whole genome shotgun (WGS) entry which is preliminary data.</text>
</comment>
<keyword evidence="4" id="KW-0833">Ubl conjugation pathway</keyword>
<protein>
    <recommendedName>
        <fullName evidence="8">Autophagy-related protein</fullName>
    </recommendedName>
</protein>
<evidence type="ECO:0000256" key="8">
    <source>
        <dbReference type="RuleBase" id="RU004384"/>
    </source>
</evidence>
<evidence type="ECO:0000256" key="7">
    <source>
        <dbReference type="ARBA" id="ARBA00023288"/>
    </source>
</evidence>
<evidence type="ECO:0000256" key="1">
    <source>
        <dbReference type="ARBA" id="ARBA00004245"/>
    </source>
</evidence>
<dbReference type="AlphaFoldDB" id="A0AAD8MCH0"/>
<dbReference type="InterPro" id="IPR004241">
    <property type="entry name" value="Atg8-like"/>
</dbReference>
<keyword evidence="7" id="KW-0449">Lipoprotein</keyword>
<dbReference type="SUPFAM" id="SSF54236">
    <property type="entry name" value="Ubiquitin-like"/>
    <property type="match status" value="1"/>
</dbReference>
<reference evidence="9" key="1">
    <citation type="submission" date="2023-02" db="EMBL/GenBank/DDBJ databases">
        <title>Genome of toxic invasive species Heracleum sosnowskyi carries increased number of genes despite the absence of recent whole-genome duplications.</title>
        <authorList>
            <person name="Schelkunov M."/>
            <person name="Shtratnikova V."/>
            <person name="Makarenko M."/>
            <person name="Klepikova A."/>
            <person name="Omelchenko D."/>
            <person name="Novikova G."/>
            <person name="Obukhova E."/>
            <person name="Bogdanov V."/>
            <person name="Penin A."/>
            <person name="Logacheva M."/>
        </authorList>
    </citation>
    <scope>NUCLEOTIDE SEQUENCE</scope>
    <source>
        <strain evidence="9">Hsosn_3</strain>
        <tissue evidence="9">Leaf</tissue>
    </source>
</reference>
<dbReference type="Pfam" id="PF02991">
    <property type="entry name" value="ATG8"/>
    <property type="match status" value="1"/>
</dbReference>
<evidence type="ECO:0000256" key="2">
    <source>
        <dbReference type="ARBA" id="ARBA00004370"/>
    </source>
</evidence>
<dbReference type="GO" id="GO:0005776">
    <property type="term" value="C:autophagosome"/>
    <property type="evidence" value="ECO:0007669"/>
    <property type="project" value="UniProtKB-ARBA"/>
</dbReference>
<evidence type="ECO:0000313" key="9">
    <source>
        <dbReference type="EMBL" id="KAK1367188.1"/>
    </source>
</evidence>